<protein>
    <submittedName>
        <fullName evidence="1">Uncharacterized protein</fullName>
    </submittedName>
</protein>
<gene>
    <name evidence="1" type="ORF">MOV92_03655</name>
</gene>
<sequence length="310" mass="35430">MQMDDAVWNLMLAAIGQRIDSPQGLALVEAIGAKPLRAVTPQNFSDYTQVKSLGITVSATPIPKYRAYWPERREKRAYVNYIHKIELTPPYSGRLPEGMHWGITRPELDAIAAFELRGSRAIPYWNFEAPAPDVELTACTSINALFPQEHAAADRILIELATEHDFISAYEAYEVSKPLVYVEDAFFTVWCALNGVLDETRFTAEVVRPLRERSVSPLAFLHGACGRLLWSDDVRPPFLEFMWTYYMGMRLPDEQQWVADIKTVFGASNHFKDDSAQMTQDDWRNYDLIAPHIADRFAQWQRGELKVRGK</sequence>
<evidence type="ECO:0000313" key="2">
    <source>
        <dbReference type="Proteomes" id="UP000829194"/>
    </source>
</evidence>
<reference evidence="1 2" key="1">
    <citation type="submission" date="2022-03" db="EMBL/GenBank/DDBJ databases">
        <title>Complete genome sequence of Lysobacter capsici VKM B-2533 and Lysobacter gummosus 10.1.1, promising sources of lytic agents.</title>
        <authorList>
            <person name="Tarlachkov S.V."/>
            <person name="Kudryakova I.V."/>
            <person name="Afoshin A.S."/>
            <person name="Leontyevskaya E.A."/>
            <person name="Leontyevskaya N.V."/>
        </authorList>
    </citation>
    <scope>NUCLEOTIDE SEQUENCE [LARGE SCALE GENOMIC DNA]</scope>
    <source>
        <strain evidence="1 2">10.1.1</strain>
    </source>
</reference>
<dbReference type="Proteomes" id="UP000829194">
    <property type="component" value="Chromosome"/>
</dbReference>
<proteinExistence type="predicted"/>
<keyword evidence="2" id="KW-1185">Reference proteome</keyword>
<evidence type="ECO:0000313" key="1">
    <source>
        <dbReference type="EMBL" id="UNP30385.1"/>
    </source>
</evidence>
<dbReference type="RefSeq" id="WP_148648732.1">
    <property type="nucleotide sequence ID" value="NZ_CP011131.1"/>
</dbReference>
<organism evidence="1 2">
    <name type="scientific">Lysobacter gummosus</name>
    <dbReference type="NCBI Taxonomy" id="262324"/>
    <lineage>
        <taxon>Bacteria</taxon>
        <taxon>Pseudomonadati</taxon>
        <taxon>Pseudomonadota</taxon>
        <taxon>Gammaproteobacteria</taxon>
        <taxon>Lysobacterales</taxon>
        <taxon>Lysobacteraceae</taxon>
        <taxon>Lysobacter</taxon>
    </lineage>
</organism>
<name>A0ABY3XFI4_9GAMM</name>
<accession>A0ABY3XFI4</accession>
<dbReference type="EMBL" id="CP093547">
    <property type="protein sequence ID" value="UNP30385.1"/>
    <property type="molecule type" value="Genomic_DNA"/>
</dbReference>